<dbReference type="InterPro" id="IPR012349">
    <property type="entry name" value="Split_barrel_FMN-bd"/>
</dbReference>
<evidence type="ECO:0000313" key="3">
    <source>
        <dbReference type="EMBL" id="MFC4565473.1"/>
    </source>
</evidence>
<reference evidence="4" key="1">
    <citation type="journal article" date="2019" name="Int. J. Syst. Evol. Microbiol.">
        <title>The Global Catalogue of Microorganisms (GCM) 10K type strain sequencing project: providing services to taxonomists for standard genome sequencing and annotation.</title>
        <authorList>
            <consortium name="The Broad Institute Genomics Platform"/>
            <consortium name="The Broad Institute Genome Sequencing Center for Infectious Disease"/>
            <person name="Wu L."/>
            <person name="Ma J."/>
        </authorList>
    </citation>
    <scope>NUCLEOTIDE SEQUENCE [LARGE SCALE GENOMIC DNA]</scope>
    <source>
        <strain evidence="4">XZYJ18</strain>
    </source>
</reference>
<comment type="caution">
    <text evidence="3">The sequence shown here is derived from an EMBL/GenBank/DDBJ whole genome shotgun (WGS) entry which is preliminary data.</text>
</comment>
<dbReference type="GO" id="GO:0004733">
    <property type="term" value="F:pyridoxamine phosphate oxidase activity"/>
    <property type="evidence" value="ECO:0007669"/>
    <property type="project" value="UniProtKB-EC"/>
</dbReference>
<keyword evidence="3" id="KW-0560">Oxidoreductase</keyword>
<feature type="compositionally biased region" description="Low complexity" evidence="1">
    <location>
        <begin position="182"/>
        <end position="193"/>
    </location>
</feature>
<name>A0ABV9E492_9ACTN</name>
<dbReference type="RefSeq" id="WP_378579459.1">
    <property type="nucleotide sequence ID" value="NZ_JBHSFQ010000038.1"/>
</dbReference>
<proteinExistence type="predicted"/>
<dbReference type="Gene3D" id="2.30.110.10">
    <property type="entry name" value="Electron Transport, Fmn-binding Protein, Chain A"/>
    <property type="match status" value="1"/>
</dbReference>
<sequence>MGKTYESIDAGLAGFLLSQPVFFVGTAPLAGEGHVNVSPKGMAGTFAVVDGSTVAYLDYSGSGTETIAHLRENGRIVVMFCAFDGPPKIVRLHGRGRVVRPADDGFAGLRALFPKERTLGQRSIIVVDVVRIADSCGFSVPLMEQRGDRDLLDRQHGRRDEAHFENYWRTRNAESIDGLPGVPVAAATPTPAAARDRRTQGSPHGS</sequence>
<feature type="region of interest" description="Disordered" evidence="1">
    <location>
        <begin position="177"/>
        <end position="206"/>
    </location>
</feature>
<dbReference type="Pfam" id="PF01243">
    <property type="entry name" value="PNPOx_N"/>
    <property type="match status" value="1"/>
</dbReference>
<evidence type="ECO:0000313" key="4">
    <source>
        <dbReference type="Proteomes" id="UP001595923"/>
    </source>
</evidence>
<evidence type="ECO:0000259" key="2">
    <source>
        <dbReference type="Pfam" id="PF01243"/>
    </source>
</evidence>
<feature type="domain" description="Pyridoxamine 5'-phosphate oxidase N-terminal" evidence="2">
    <location>
        <begin position="12"/>
        <end position="134"/>
    </location>
</feature>
<gene>
    <name evidence="3" type="ORF">ACFO4E_26750</name>
</gene>
<dbReference type="SUPFAM" id="SSF50475">
    <property type="entry name" value="FMN-binding split barrel"/>
    <property type="match status" value="1"/>
</dbReference>
<dbReference type="EMBL" id="JBHSFQ010000038">
    <property type="protein sequence ID" value="MFC4565473.1"/>
    <property type="molecule type" value="Genomic_DNA"/>
</dbReference>
<dbReference type="EC" id="1.-.-.-" evidence="3"/>
<dbReference type="PANTHER" id="PTHR39336">
    <property type="entry name" value="PYRIDOXAMINE PHOSPHATE OXIDASE FAMILY PROTEIN (AFU_ORTHOLOGUE AFUA_6G11440)"/>
    <property type="match status" value="1"/>
</dbReference>
<keyword evidence="4" id="KW-1185">Reference proteome</keyword>
<evidence type="ECO:0000256" key="1">
    <source>
        <dbReference type="SAM" id="MobiDB-lite"/>
    </source>
</evidence>
<dbReference type="InterPro" id="IPR011576">
    <property type="entry name" value="Pyridox_Oxase_N"/>
</dbReference>
<dbReference type="Proteomes" id="UP001595923">
    <property type="component" value="Unassembled WGS sequence"/>
</dbReference>
<organism evidence="3 4">
    <name type="scientific">Nocardiopsis mangrovi</name>
    <dbReference type="NCBI Taxonomy" id="1179818"/>
    <lineage>
        <taxon>Bacteria</taxon>
        <taxon>Bacillati</taxon>
        <taxon>Actinomycetota</taxon>
        <taxon>Actinomycetes</taxon>
        <taxon>Streptosporangiales</taxon>
        <taxon>Nocardiopsidaceae</taxon>
        <taxon>Nocardiopsis</taxon>
    </lineage>
</organism>
<accession>A0ABV9E492</accession>
<dbReference type="PANTHER" id="PTHR39336:SF1">
    <property type="entry name" value="PYRIDOXAMINE PHOSPHATE OXIDASE FAMILY PROTEIN (AFU_ORTHOLOGUE AFUA_6G11440)"/>
    <property type="match status" value="1"/>
</dbReference>
<dbReference type="EC" id="1.4.3.5" evidence="3"/>
<protein>
    <submittedName>
        <fullName evidence="3">Pyridoxamine 5'-phosphate oxidase family protein</fullName>
        <ecNumber evidence="3">1.-.-.-</ecNumber>
        <ecNumber evidence="3">1.4.3.5</ecNumber>
    </submittedName>
</protein>